<evidence type="ECO:0000313" key="9">
    <source>
        <dbReference type="Proteomes" id="UP000654075"/>
    </source>
</evidence>
<dbReference type="AlphaFoldDB" id="A0A813DCV2"/>
<evidence type="ECO:0000256" key="5">
    <source>
        <dbReference type="ARBA" id="ARBA00023239"/>
    </source>
</evidence>
<protein>
    <recommendedName>
        <fullName evidence="10">Glutamate decarboxylase</fullName>
    </recommendedName>
</protein>
<accession>A0A813DCV2</accession>
<dbReference type="GO" id="GO:0016831">
    <property type="term" value="F:carboxy-lyase activity"/>
    <property type="evidence" value="ECO:0007669"/>
    <property type="project" value="UniProtKB-KW"/>
</dbReference>
<evidence type="ECO:0000256" key="1">
    <source>
        <dbReference type="ARBA" id="ARBA00001933"/>
    </source>
</evidence>
<feature type="modified residue" description="N6-(pyridoxal phosphate)lysine" evidence="6">
    <location>
        <position position="285"/>
    </location>
</feature>
<dbReference type="InterPro" id="IPR015424">
    <property type="entry name" value="PyrdxlP-dep_Trfase"/>
</dbReference>
<dbReference type="OrthoDB" id="415263at2759"/>
<keyword evidence="9" id="KW-1185">Reference proteome</keyword>
<dbReference type="Gene3D" id="3.90.1150.10">
    <property type="entry name" value="Aspartate Aminotransferase, domain 1"/>
    <property type="match status" value="1"/>
</dbReference>
<dbReference type="PANTHER" id="PTHR45677:SF8">
    <property type="entry name" value="CYSTEINE SULFINIC ACID DECARBOXYLASE"/>
    <property type="match status" value="1"/>
</dbReference>
<dbReference type="Pfam" id="PF00282">
    <property type="entry name" value="Pyridoxal_deC"/>
    <property type="match status" value="1"/>
</dbReference>
<dbReference type="Proteomes" id="UP000654075">
    <property type="component" value="Unassembled WGS sequence"/>
</dbReference>
<dbReference type="InterPro" id="IPR002129">
    <property type="entry name" value="PyrdxlP-dep_de-COase"/>
</dbReference>
<reference evidence="8" key="1">
    <citation type="submission" date="2021-02" db="EMBL/GenBank/DDBJ databases">
        <authorList>
            <person name="Dougan E. K."/>
            <person name="Rhodes N."/>
            <person name="Thang M."/>
            <person name="Chan C."/>
        </authorList>
    </citation>
    <scope>NUCLEOTIDE SEQUENCE</scope>
</reference>
<evidence type="ECO:0000256" key="6">
    <source>
        <dbReference type="PIRSR" id="PIRSR602129-50"/>
    </source>
</evidence>
<name>A0A813DCV2_POLGL</name>
<comment type="caution">
    <text evidence="8">The sequence shown here is derived from an EMBL/GenBank/DDBJ whole genome shotgun (WGS) entry which is preliminary data.</text>
</comment>
<gene>
    <name evidence="8" type="ORF">PGLA1383_LOCUS2713</name>
</gene>
<evidence type="ECO:0000256" key="2">
    <source>
        <dbReference type="ARBA" id="ARBA00009533"/>
    </source>
</evidence>
<keyword evidence="5 7" id="KW-0456">Lyase</keyword>
<sequence>MAAHLEEYLNSVLPRFVHDSTHVACSRQFGAQFKESQLYSARIGHMTGSLPHYVPPLAELVTAMNQNVVKTETSKTVTLLEKQVTASIHRLIYNRSSAFYEKMLQDTDQTMGMFTSGGTIANITGLWVARNVALGPDPDRNFAGVEKCGMMRAGLHYGYCGAAIIGSALLHYSLKKAADVLGLGVDGMITCSYDANYQVIIEEVESRLQECAANNICVIALVGIAGATETGSVDDLQALAELAKSYGTHFHVDAAWGGPCLFSRTLSPMLRGIESADSVTIDGHKQLFMPMGSGMLLLRDPEKSNMVSKTASYIIRQGSSDLGRFTLEGSRPGAAIYMHANLSCIGARGYEALMDRSVRVCRYMAQALRSMRSGTFEVLFEPMINILLYRYVPQRLRSRLSCEKGRTQLSEEDWRELDEANASLQDRQKAEGRTFVSRTSVLDVRHGRRLVALRVVIGNPLTEESDIDEVIADQLRITGDCDLAPQIHRSRSCLQEGDERAEYWRKYWDRMPEAARLFFLNNSERFRASLVAPYARSVLDECPELE</sequence>
<comment type="cofactor">
    <cofactor evidence="1 6 7">
        <name>pyridoxal 5'-phosphate</name>
        <dbReference type="ChEBI" id="CHEBI:597326"/>
    </cofactor>
</comment>
<evidence type="ECO:0000256" key="7">
    <source>
        <dbReference type="RuleBase" id="RU000382"/>
    </source>
</evidence>
<evidence type="ECO:0000313" key="8">
    <source>
        <dbReference type="EMBL" id="CAE8583764.1"/>
    </source>
</evidence>
<keyword evidence="4 6" id="KW-0663">Pyridoxal phosphate</keyword>
<dbReference type="InterPro" id="IPR015422">
    <property type="entry name" value="PyrdxlP-dep_Trfase_small"/>
</dbReference>
<dbReference type="GO" id="GO:0019752">
    <property type="term" value="P:carboxylic acid metabolic process"/>
    <property type="evidence" value="ECO:0007669"/>
    <property type="project" value="InterPro"/>
</dbReference>
<evidence type="ECO:0008006" key="10">
    <source>
        <dbReference type="Google" id="ProtNLM"/>
    </source>
</evidence>
<organism evidence="8 9">
    <name type="scientific">Polarella glacialis</name>
    <name type="common">Dinoflagellate</name>
    <dbReference type="NCBI Taxonomy" id="89957"/>
    <lineage>
        <taxon>Eukaryota</taxon>
        <taxon>Sar</taxon>
        <taxon>Alveolata</taxon>
        <taxon>Dinophyceae</taxon>
        <taxon>Suessiales</taxon>
        <taxon>Suessiaceae</taxon>
        <taxon>Polarella</taxon>
    </lineage>
</organism>
<keyword evidence="3" id="KW-0210">Decarboxylase</keyword>
<proteinExistence type="inferred from homology"/>
<dbReference type="Gene3D" id="3.40.640.10">
    <property type="entry name" value="Type I PLP-dependent aspartate aminotransferase-like (Major domain)"/>
    <property type="match status" value="1"/>
</dbReference>
<dbReference type="GO" id="GO:0030170">
    <property type="term" value="F:pyridoxal phosphate binding"/>
    <property type="evidence" value="ECO:0007669"/>
    <property type="project" value="InterPro"/>
</dbReference>
<dbReference type="PANTHER" id="PTHR45677">
    <property type="entry name" value="GLUTAMATE DECARBOXYLASE-RELATED"/>
    <property type="match status" value="1"/>
</dbReference>
<evidence type="ECO:0000256" key="4">
    <source>
        <dbReference type="ARBA" id="ARBA00022898"/>
    </source>
</evidence>
<dbReference type="EMBL" id="CAJNNV010000862">
    <property type="protein sequence ID" value="CAE8583764.1"/>
    <property type="molecule type" value="Genomic_DNA"/>
</dbReference>
<dbReference type="GO" id="GO:0005737">
    <property type="term" value="C:cytoplasm"/>
    <property type="evidence" value="ECO:0007669"/>
    <property type="project" value="TreeGrafter"/>
</dbReference>
<evidence type="ECO:0000256" key="3">
    <source>
        <dbReference type="ARBA" id="ARBA00022793"/>
    </source>
</evidence>
<comment type="similarity">
    <text evidence="2 7">Belongs to the group II decarboxylase family.</text>
</comment>
<dbReference type="SUPFAM" id="SSF53383">
    <property type="entry name" value="PLP-dependent transferases"/>
    <property type="match status" value="1"/>
</dbReference>
<dbReference type="InterPro" id="IPR015421">
    <property type="entry name" value="PyrdxlP-dep_Trfase_major"/>
</dbReference>